<dbReference type="GO" id="GO:0016887">
    <property type="term" value="F:ATP hydrolysis activity"/>
    <property type="evidence" value="ECO:0007669"/>
    <property type="project" value="InterPro"/>
</dbReference>
<dbReference type="AlphaFoldDB" id="A0A068RL08"/>
<evidence type="ECO:0000256" key="7">
    <source>
        <dbReference type="ARBA" id="ARBA00022723"/>
    </source>
</evidence>
<keyword evidence="3" id="KW-0813">Transport</keyword>
<dbReference type="SFLD" id="SFLDF00027">
    <property type="entry name" value="p-type_atpase"/>
    <property type="match status" value="1"/>
</dbReference>
<evidence type="ECO:0000256" key="24">
    <source>
        <dbReference type="SAM" id="Phobius"/>
    </source>
</evidence>
<name>A0A068RL08_9FUNG</name>
<feature type="transmembrane region" description="Helical" evidence="24">
    <location>
        <begin position="877"/>
        <end position="900"/>
    </location>
</feature>
<dbReference type="InterPro" id="IPR059000">
    <property type="entry name" value="ATPase_P-type_domA"/>
</dbReference>
<evidence type="ECO:0000256" key="13">
    <source>
        <dbReference type="ARBA" id="ARBA00022989"/>
    </source>
</evidence>
<dbReference type="InterPro" id="IPR044492">
    <property type="entry name" value="P_typ_ATPase_HD_dom"/>
</dbReference>
<dbReference type="PANTHER" id="PTHR42861">
    <property type="entry name" value="CALCIUM-TRANSPORTING ATPASE"/>
    <property type="match status" value="1"/>
</dbReference>
<evidence type="ECO:0000256" key="18">
    <source>
        <dbReference type="ARBA" id="ARBA00035017"/>
    </source>
</evidence>
<accession>A0A068RL08</accession>
<evidence type="ECO:0000256" key="3">
    <source>
        <dbReference type="ARBA" id="ARBA00022448"/>
    </source>
</evidence>
<dbReference type="NCBIfam" id="TIGR01494">
    <property type="entry name" value="ATPase_P-type"/>
    <property type="match status" value="2"/>
</dbReference>
<dbReference type="InterPro" id="IPR023298">
    <property type="entry name" value="ATPase_P-typ_TM_dom_sf"/>
</dbReference>
<keyword evidence="5" id="KW-0633">Potassium transport</keyword>
<protein>
    <recommendedName>
        <fullName evidence="22">Sodium/potassium exporting P-type ATPase 1</fullName>
        <ecNumber evidence="19">7.2.2.3</ecNumber>
    </recommendedName>
</protein>
<comment type="catalytic activity">
    <reaction evidence="21">
        <text>Na(+)(in) + ATP + H2O = Na(+)(out) + ADP + phosphate + H(+)</text>
        <dbReference type="Rhea" id="RHEA:14633"/>
        <dbReference type="ChEBI" id="CHEBI:15377"/>
        <dbReference type="ChEBI" id="CHEBI:15378"/>
        <dbReference type="ChEBI" id="CHEBI:29101"/>
        <dbReference type="ChEBI" id="CHEBI:30616"/>
        <dbReference type="ChEBI" id="CHEBI:43474"/>
        <dbReference type="ChEBI" id="CHEBI:456216"/>
        <dbReference type="EC" id="7.2.2.3"/>
    </reaction>
    <physiologicalReaction direction="left-to-right" evidence="21">
        <dbReference type="Rhea" id="RHEA:14634"/>
    </physiologicalReaction>
</comment>
<sequence length="1084" mass="120126">MSSDTRNNNNTTTITFAEQSVDRSHHEKIKQRELTRSSTGQSSNISFDARSVRSVIMKKMNLVKRRRRRAAEEERVEGPPYHTMDLETVAKLLKTDLEDGLSDQDVEGRREESGFNEMEGEGGVNPVKLLIKQFFNIMVLILLIAMVVSFVFKDWVEGGVICAIMFINAGVGFAQEFKAEKTMDSLRQMASPTSQVVRNGQAKTIPTRELIPGDLILLKAGDVVGADCRIIESFNMDVDEALLTGESVPVNKVSDTLEGADIPLGDRVNMSYSSTVLTKGRGKALVTATGMQTEIGKIALRLLTSDDNRKTPLQRSLDRMALVLLGVAILAVIIVFAVAKFQIGESEILYAISTAISAIPEALVAVVTLTQAFGVHGMAKANALVRKISALELLGAVTNVCSDKTGTLTQSKMVLTRLWCPGEGFYNVGGLGFSIEGDITREDDNQVVTKDDFSNVMQHLVLTGALCNMSEIRKDKETDEYHGMGDPTEIALQVFAHKAKMGKPALTKSSDANANWKLVAEYPFDSSIKRMSVLAQAPDGSYYAFTKGATERVLSTCTGMYDGEAMQVKELEEQVLPQVEELAKGGLRVLTLGMRQLETKETVTADTFKREDIEQDMQFLGLVGIYDPPRAESRGAVASECHQAGITVHMLTGDHAATATAIAREVGILPEGYGIDDTKKYPKDLVMTATKFDKLSDEQIDAMPELPLVIARCSPDTKVKMIEALHRRNRITGMTGDGVNDSPSLKESDIGIAMGQNGSDVAKQAAEIVLVDDNFATIVKAIEEGRRVFANISRFVVHMVSGNVAEVVPLILGLGFFDESGKSVFLMTPIQILFNNILTSSPPAMSLGLEPVHPDQMLVPPRPTSEGLFSLSNTIDIIFYGFIMGIICLLNFIVVVYGYGGGELGVDCNYEYTDVCENVFKARGAVFTVLTLMVLLHGFTCRDLQNPIWTWSAWTKRKHNFYLIYSFAACFVLCIICLYVPVLNTRVFRHRGIDWEWGMVVASCLLYMALTEVWKFFKRIMLRRKAKRREQQAQEEQQRIAIQREQQEQQESPRQQEPPTEKQQQQESPRQQEPPTEKQQQEQQ</sequence>
<evidence type="ECO:0000256" key="12">
    <source>
        <dbReference type="ARBA" id="ARBA00022967"/>
    </source>
</evidence>
<dbReference type="PRINTS" id="PR00119">
    <property type="entry name" value="CATATPASE"/>
</dbReference>
<dbReference type="InterPro" id="IPR006414">
    <property type="entry name" value="P-type_ATPase_IID"/>
</dbReference>
<evidence type="ECO:0000256" key="2">
    <source>
        <dbReference type="ARBA" id="ARBA00004651"/>
    </source>
</evidence>
<dbReference type="Gene3D" id="3.40.1110.10">
    <property type="entry name" value="Calcium-transporting ATPase, cytoplasmic domain N"/>
    <property type="match status" value="1"/>
</dbReference>
<evidence type="ECO:0000259" key="25">
    <source>
        <dbReference type="SMART" id="SM00831"/>
    </source>
</evidence>
<comment type="caution">
    <text evidence="26">The sequence shown here is derived from an EMBL/GenBank/DDBJ whole genome shotgun (WGS) entry which is preliminary data.</text>
</comment>
<keyword evidence="15" id="KW-0406">Ion transport</keyword>
<dbReference type="Gene3D" id="1.20.1110.10">
    <property type="entry name" value="Calcium-transporting ATPase, transmembrane domain"/>
    <property type="match status" value="1"/>
</dbReference>
<evidence type="ECO:0000256" key="5">
    <source>
        <dbReference type="ARBA" id="ARBA00022538"/>
    </source>
</evidence>
<dbReference type="SUPFAM" id="SSF81660">
    <property type="entry name" value="Metal cation-transporting ATPase, ATP-binding domain N"/>
    <property type="match status" value="1"/>
</dbReference>
<feature type="transmembrane region" description="Helical" evidence="24">
    <location>
        <begin position="961"/>
        <end position="982"/>
    </location>
</feature>
<evidence type="ECO:0000256" key="1">
    <source>
        <dbReference type="ARBA" id="ARBA00001946"/>
    </source>
</evidence>
<dbReference type="OrthoDB" id="116380at2759"/>
<dbReference type="SUPFAM" id="SSF56784">
    <property type="entry name" value="HAD-like"/>
    <property type="match status" value="1"/>
</dbReference>
<evidence type="ECO:0000256" key="6">
    <source>
        <dbReference type="ARBA" id="ARBA00022692"/>
    </source>
</evidence>
<keyword evidence="13 24" id="KW-1133">Transmembrane helix</keyword>
<evidence type="ECO:0000313" key="26">
    <source>
        <dbReference type="EMBL" id="CDH50327.1"/>
    </source>
</evidence>
<evidence type="ECO:0000256" key="21">
    <source>
        <dbReference type="ARBA" id="ARBA00049499"/>
    </source>
</evidence>
<dbReference type="InterPro" id="IPR006068">
    <property type="entry name" value="ATPase_P-typ_cation-transptr_C"/>
</dbReference>
<organism evidence="26 27">
    <name type="scientific">Lichtheimia corymbifera JMRC:FSU:9682</name>
    <dbReference type="NCBI Taxonomy" id="1263082"/>
    <lineage>
        <taxon>Eukaryota</taxon>
        <taxon>Fungi</taxon>
        <taxon>Fungi incertae sedis</taxon>
        <taxon>Mucoromycota</taxon>
        <taxon>Mucoromycotina</taxon>
        <taxon>Mucoromycetes</taxon>
        <taxon>Mucorales</taxon>
        <taxon>Lichtheimiaceae</taxon>
        <taxon>Lichtheimia</taxon>
    </lineage>
</organism>
<evidence type="ECO:0000256" key="11">
    <source>
        <dbReference type="ARBA" id="ARBA00022958"/>
    </source>
</evidence>
<evidence type="ECO:0000256" key="19">
    <source>
        <dbReference type="ARBA" id="ARBA00035029"/>
    </source>
</evidence>
<evidence type="ECO:0000256" key="4">
    <source>
        <dbReference type="ARBA" id="ARBA00022475"/>
    </source>
</evidence>
<dbReference type="SMART" id="SM00831">
    <property type="entry name" value="Cation_ATPase_N"/>
    <property type="match status" value="1"/>
</dbReference>
<feature type="compositionally biased region" description="Basic and acidic residues" evidence="23">
    <location>
        <begin position="1075"/>
        <end position="1084"/>
    </location>
</feature>
<comment type="similarity">
    <text evidence="18">Belongs to the cation transport ATPase (P-type) (TC 3.A.3) family. Type IID subfamily.</text>
</comment>
<comment type="cofactor">
    <cofactor evidence="1">
        <name>Mg(2+)</name>
        <dbReference type="ChEBI" id="CHEBI:18420"/>
    </cofactor>
</comment>
<keyword evidence="12" id="KW-1278">Translocase</keyword>
<feature type="region of interest" description="Disordered" evidence="23">
    <location>
        <begin position="1033"/>
        <end position="1084"/>
    </location>
</feature>
<dbReference type="InterPro" id="IPR023214">
    <property type="entry name" value="HAD_sf"/>
</dbReference>
<comment type="catalytic activity">
    <reaction evidence="20">
        <text>K(+)(in) + ATP + H2O = K(+)(out) + ADP + phosphate + H(+)</text>
        <dbReference type="Rhea" id="RHEA:75815"/>
        <dbReference type="ChEBI" id="CHEBI:15377"/>
        <dbReference type="ChEBI" id="CHEBI:15378"/>
        <dbReference type="ChEBI" id="CHEBI:29103"/>
        <dbReference type="ChEBI" id="CHEBI:30616"/>
        <dbReference type="ChEBI" id="CHEBI:43474"/>
        <dbReference type="ChEBI" id="CHEBI:456216"/>
    </reaction>
</comment>
<evidence type="ECO:0000313" key="27">
    <source>
        <dbReference type="Proteomes" id="UP000027586"/>
    </source>
</evidence>
<keyword evidence="9" id="KW-0067">ATP-binding</keyword>
<dbReference type="Proteomes" id="UP000027586">
    <property type="component" value="Unassembled WGS sequence"/>
</dbReference>
<feature type="compositionally biased region" description="Low complexity" evidence="23">
    <location>
        <begin position="1039"/>
        <end position="1074"/>
    </location>
</feature>
<evidence type="ECO:0000256" key="10">
    <source>
        <dbReference type="ARBA" id="ARBA00022842"/>
    </source>
</evidence>
<feature type="transmembrane region" description="Helical" evidence="24">
    <location>
        <begin position="158"/>
        <end position="177"/>
    </location>
</feature>
<keyword evidence="6 24" id="KW-0812">Transmembrane</keyword>
<dbReference type="PROSITE" id="PS00154">
    <property type="entry name" value="ATPASE_E1_E2"/>
    <property type="match status" value="1"/>
</dbReference>
<keyword evidence="4" id="KW-1003">Cell membrane</keyword>
<dbReference type="InterPro" id="IPR008250">
    <property type="entry name" value="ATPase_P-typ_transduc_dom_A_sf"/>
</dbReference>
<evidence type="ECO:0000256" key="20">
    <source>
        <dbReference type="ARBA" id="ARBA00048599"/>
    </source>
</evidence>
<evidence type="ECO:0000256" key="22">
    <source>
        <dbReference type="ARBA" id="ARBA00073741"/>
    </source>
</evidence>
<dbReference type="Pfam" id="PF00690">
    <property type="entry name" value="Cation_ATPase_N"/>
    <property type="match status" value="1"/>
</dbReference>
<dbReference type="Gene3D" id="2.70.150.10">
    <property type="entry name" value="Calcium-transporting ATPase, cytoplasmic transduction domain A"/>
    <property type="match status" value="1"/>
</dbReference>
<dbReference type="Pfam" id="PF00689">
    <property type="entry name" value="Cation_ATPase_C"/>
    <property type="match status" value="1"/>
</dbReference>
<feature type="region of interest" description="Disordered" evidence="23">
    <location>
        <begin position="1"/>
        <end position="44"/>
    </location>
</feature>
<dbReference type="STRING" id="1263082.A0A068RL08"/>
<keyword evidence="11" id="KW-0630">Potassium</keyword>
<dbReference type="InterPro" id="IPR018303">
    <property type="entry name" value="ATPase_P-typ_P_site"/>
</dbReference>
<dbReference type="FunFam" id="3.40.50.1000:FF:000028">
    <property type="entry name" value="Calcium-transporting P-type ATPase, putative"/>
    <property type="match status" value="1"/>
</dbReference>
<dbReference type="GO" id="GO:0140352">
    <property type="term" value="P:export from cell"/>
    <property type="evidence" value="ECO:0007669"/>
    <property type="project" value="UniProtKB-ARBA"/>
</dbReference>
<comment type="subcellular location">
    <subcellularLocation>
        <location evidence="2">Cell membrane</location>
        <topology evidence="2">Multi-pass membrane protein</topology>
    </subcellularLocation>
</comment>
<dbReference type="SUPFAM" id="SSF81665">
    <property type="entry name" value="Calcium ATPase, transmembrane domain M"/>
    <property type="match status" value="1"/>
</dbReference>
<keyword evidence="27" id="KW-1185">Reference proteome</keyword>
<dbReference type="Gene3D" id="3.40.50.1000">
    <property type="entry name" value="HAD superfamily/HAD-like"/>
    <property type="match status" value="1"/>
</dbReference>
<evidence type="ECO:0000256" key="15">
    <source>
        <dbReference type="ARBA" id="ARBA00023065"/>
    </source>
</evidence>
<dbReference type="InterPro" id="IPR036412">
    <property type="entry name" value="HAD-like_sf"/>
</dbReference>
<dbReference type="GO" id="GO:0046872">
    <property type="term" value="F:metal ion binding"/>
    <property type="evidence" value="ECO:0007669"/>
    <property type="project" value="UniProtKB-KW"/>
</dbReference>
<feature type="transmembrane region" description="Helical" evidence="24">
    <location>
        <begin position="920"/>
        <end position="940"/>
    </location>
</feature>
<dbReference type="GO" id="GO:0008554">
    <property type="term" value="F:P-type sodium transporter activity"/>
    <property type="evidence" value="ECO:0007669"/>
    <property type="project" value="UniProtKB-EC"/>
</dbReference>
<dbReference type="SFLD" id="SFLDS00003">
    <property type="entry name" value="Haloacid_Dehalogenase"/>
    <property type="match status" value="1"/>
</dbReference>
<dbReference type="VEuPathDB" id="FungiDB:LCOR_02042.1"/>
<keyword evidence="7" id="KW-0479">Metal-binding</keyword>
<dbReference type="GO" id="GO:0005524">
    <property type="term" value="F:ATP binding"/>
    <property type="evidence" value="ECO:0007669"/>
    <property type="project" value="UniProtKB-KW"/>
</dbReference>
<dbReference type="NCBIfam" id="TIGR01523">
    <property type="entry name" value="ATPase-IID_K-Na"/>
    <property type="match status" value="1"/>
</dbReference>
<feature type="compositionally biased region" description="Low complexity" evidence="23">
    <location>
        <begin position="1"/>
        <end position="15"/>
    </location>
</feature>
<feature type="transmembrane region" description="Helical" evidence="24">
    <location>
        <begin position="997"/>
        <end position="1017"/>
    </location>
</feature>
<dbReference type="InterPro" id="IPR001757">
    <property type="entry name" value="P_typ_ATPase"/>
</dbReference>
<evidence type="ECO:0000256" key="17">
    <source>
        <dbReference type="ARBA" id="ARBA00023201"/>
    </source>
</evidence>
<proteinExistence type="inferred from homology"/>
<feature type="transmembrane region" description="Helical" evidence="24">
    <location>
        <begin position="320"/>
        <end position="342"/>
    </location>
</feature>
<dbReference type="GO" id="GO:0005886">
    <property type="term" value="C:plasma membrane"/>
    <property type="evidence" value="ECO:0007669"/>
    <property type="project" value="UniProtKB-SubCell"/>
</dbReference>
<dbReference type="Pfam" id="PF13246">
    <property type="entry name" value="Cation_ATPase"/>
    <property type="match status" value="1"/>
</dbReference>
<dbReference type="GO" id="GO:0006813">
    <property type="term" value="P:potassium ion transport"/>
    <property type="evidence" value="ECO:0007669"/>
    <property type="project" value="UniProtKB-KW"/>
</dbReference>
<dbReference type="FunFam" id="2.70.150.10:FF:000016">
    <property type="entry name" value="Calcium-transporting P-type ATPase putative"/>
    <property type="match status" value="1"/>
</dbReference>
<dbReference type="SUPFAM" id="SSF81653">
    <property type="entry name" value="Calcium ATPase, transduction domain A"/>
    <property type="match status" value="1"/>
</dbReference>
<dbReference type="EMBL" id="CBTN010000006">
    <property type="protein sequence ID" value="CDH50327.1"/>
    <property type="molecule type" value="Genomic_DNA"/>
</dbReference>
<keyword evidence="14" id="KW-0915">Sodium</keyword>
<dbReference type="SFLD" id="SFLDG00002">
    <property type="entry name" value="C1.7:_P-type_atpase_like"/>
    <property type="match status" value="1"/>
</dbReference>
<reference evidence="26" key="1">
    <citation type="submission" date="2013-08" db="EMBL/GenBank/DDBJ databases">
        <title>Gene expansion shapes genome architecture in the human pathogen Lichtheimia corymbifera: an evolutionary genomics analysis in the ancient terrestrial Mucorales (Mucoromycotina).</title>
        <authorList>
            <person name="Schwartze V.U."/>
            <person name="Winter S."/>
            <person name="Shelest E."/>
            <person name="Marcet-Houben M."/>
            <person name="Horn F."/>
            <person name="Wehner S."/>
            <person name="Hoffmann K."/>
            <person name="Riege K."/>
            <person name="Sammeth M."/>
            <person name="Nowrousian M."/>
            <person name="Valiante V."/>
            <person name="Linde J."/>
            <person name="Jacobsen I.D."/>
            <person name="Marz M."/>
            <person name="Brakhage A.A."/>
            <person name="Gabaldon T."/>
            <person name="Bocker S."/>
            <person name="Voigt K."/>
        </authorList>
    </citation>
    <scope>NUCLEOTIDE SEQUENCE [LARGE SCALE GENOMIC DNA]</scope>
    <source>
        <strain evidence="26">FSU 9682</strain>
    </source>
</reference>
<keyword evidence="17" id="KW-0739">Sodium transport</keyword>
<dbReference type="EC" id="7.2.2.3" evidence="19"/>
<evidence type="ECO:0000256" key="14">
    <source>
        <dbReference type="ARBA" id="ARBA00023053"/>
    </source>
</evidence>
<gene>
    <name evidence="26" type="ORF">LCOR_02042.1</name>
</gene>
<evidence type="ECO:0000256" key="16">
    <source>
        <dbReference type="ARBA" id="ARBA00023136"/>
    </source>
</evidence>
<feature type="domain" description="Cation-transporting P-type ATPase N-terminal" evidence="25">
    <location>
        <begin position="80"/>
        <end position="154"/>
    </location>
</feature>
<evidence type="ECO:0000256" key="23">
    <source>
        <dbReference type="SAM" id="MobiDB-lite"/>
    </source>
</evidence>
<feature type="transmembrane region" description="Helical" evidence="24">
    <location>
        <begin position="134"/>
        <end position="152"/>
    </location>
</feature>
<evidence type="ECO:0000256" key="8">
    <source>
        <dbReference type="ARBA" id="ARBA00022741"/>
    </source>
</evidence>
<dbReference type="InterPro" id="IPR004014">
    <property type="entry name" value="ATPase_P-typ_cation-transptr_N"/>
</dbReference>
<evidence type="ECO:0000256" key="9">
    <source>
        <dbReference type="ARBA" id="ARBA00022840"/>
    </source>
</evidence>
<keyword evidence="10" id="KW-0460">Magnesium</keyword>
<dbReference type="Pfam" id="PF00122">
    <property type="entry name" value="E1-E2_ATPase"/>
    <property type="match status" value="1"/>
</dbReference>
<dbReference type="InterPro" id="IPR023299">
    <property type="entry name" value="ATPase_P-typ_cyto_dom_N"/>
</dbReference>
<feature type="compositionally biased region" description="Basic and acidic residues" evidence="23">
    <location>
        <begin position="20"/>
        <end position="35"/>
    </location>
</feature>
<keyword evidence="8" id="KW-0547">Nucleotide-binding</keyword>
<keyword evidence="16 24" id="KW-0472">Membrane</keyword>